<evidence type="ECO:0000313" key="2">
    <source>
        <dbReference type="EnsemblPlants" id="Solyc08g014027.1.1"/>
    </source>
</evidence>
<evidence type="ECO:0000313" key="3">
    <source>
        <dbReference type="Proteomes" id="UP000004994"/>
    </source>
</evidence>
<dbReference type="AlphaFoldDB" id="A0A3Q7HIM4"/>
<dbReference type="PANTHER" id="PTHR23272">
    <property type="entry name" value="BED FINGER-RELATED"/>
    <property type="match status" value="1"/>
</dbReference>
<protein>
    <recommendedName>
        <fullName evidence="1">HAT C-terminal dimerisation domain-containing protein</fullName>
    </recommendedName>
</protein>
<dbReference type="PANTHER" id="PTHR23272:SF184">
    <property type="entry name" value="OS03G0311250 PROTEIN"/>
    <property type="match status" value="1"/>
</dbReference>
<dbReference type="InterPro" id="IPR008906">
    <property type="entry name" value="HATC_C_dom"/>
</dbReference>
<evidence type="ECO:0000259" key="1">
    <source>
        <dbReference type="Pfam" id="PF05699"/>
    </source>
</evidence>
<dbReference type="InParanoid" id="A0A3Q7HIM4"/>
<dbReference type="SUPFAM" id="SSF53098">
    <property type="entry name" value="Ribonuclease H-like"/>
    <property type="match status" value="1"/>
</dbReference>
<keyword evidence="3" id="KW-1185">Reference proteome</keyword>
<accession>A0A3Q7HIM4</accession>
<dbReference type="Pfam" id="PF05699">
    <property type="entry name" value="Dimer_Tnp_hAT"/>
    <property type="match status" value="1"/>
</dbReference>
<dbReference type="GO" id="GO:0046983">
    <property type="term" value="F:protein dimerization activity"/>
    <property type="evidence" value="ECO:0007669"/>
    <property type="project" value="InterPro"/>
</dbReference>
<sequence length="146" mass="17120">MVEKLYFNLDIDDALEEIPSCQQVKDSIKIKARKLNDFDAYVNQNIEHTEDILAWWRNRDKGFPKLQPTARDILAMQTSSVASEGVFSASRFQLGEHKHSLAADSLEILVLFRDWINAERRNLDREQLPTKFQDDVDEFEFKNFKL</sequence>
<feature type="domain" description="HAT C-terminal dimerisation" evidence="1">
    <location>
        <begin position="46"/>
        <end position="116"/>
    </location>
</feature>
<dbReference type="Proteomes" id="UP000004994">
    <property type="component" value="Chromosome 8"/>
</dbReference>
<reference evidence="2" key="1">
    <citation type="journal article" date="2012" name="Nature">
        <title>The tomato genome sequence provides insights into fleshy fruit evolution.</title>
        <authorList>
            <consortium name="Tomato Genome Consortium"/>
        </authorList>
    </citation>
    <scope>NUCLEOTIDE SEQUENCE [LARGE SCALE GENOMIC DNA]</scope>
    <source>
        <strain evidence="2">cv. Heinz 1706</strain>
    </source>
</reference>
<organism evidence="2">
    <name type="scientific">Solanum lycopersicum</name>
    <name type="common">Tomato</name>
    <name type="synonym">Lycopersicon esculentum</name>
    <dbReference type="NCBI Taxonomy" id="4081"/>
    <lineage>
        <taxon>Eukaryota</taxon>
        <taxon>Viridiplantae</taxon>
        <taxon>Streptophyta</taxon>
        <taxon>Embryophyta</taxon>
        <taxon>Tracheophyta</taxon>
        <taxon>Spermatophyta</taxon>
        <taxon>Magnoliopsida</taxon>
        <taxon>eudicotyledons</taxon>
        <taxon>Gunneridae</taxon>
        <taxon>Pentapetalae</taxon>
        <taxon>asterids</taxon>
        <taxon>lamiids</taxon>
        <taxon>Solanales</taxon>
        <taxon>Solanaceae</taxon>
        <taxon>Solanoideae</taxon>
        <taxon>Solaneae</taxon>
        <taxon>Solanum</taxon>
        <taxon>Solanum subgen. Lycopersicon</taxon>
    </lineage>
</organism>
<dbReference type="Gramene" id="Solyc08g014027.1.1">
    <property type="protein sequence ID" value="Solyc08g014027.1.1"/>
    <property type="gene ID" value="Solyc08g014027.1"/>
</dbReference>
<proteinExistence type="predicted"/>
<dbReference type="EnsemblPlants" id="Solyc08g014027.1.1">
    <property type="protein sequence ID" value="Solyc08g014027.1.1"/>
    <property type="gene ID" value="Solyc08g014027.1"/>
</dbReference>
<dbReference type="InterPro" id="IPR012337">
    <property type="entry name" value="RNaseH-like_sf"/>
</dbReference>
<name>A0A3Q7HIM4_SOLLC</name>
<dbReference type="STRING" id="4081.A0A3Q7HIM4"/>
<reference evidence="2" key="2">
    <citation type="submission" date="2019-01" db="UniProtKB">
        <authorList>
            <consortium name="EnsemblPlants"/>
        </authorList>
    </citation>
    <scope>IDENTIFICATION</scope>
    <source>
        <strain evidence="2">cv. Heinz 1706</strain>
    </source>
</reference>